<organism evidence="2 3">
    <name type="scientific">Stephania yunnanensis</name>
    <dbReference type="NCBI Taxonomy" id="152371"/>
    <lineage>
        <taxon>Eukaryota</taxon>
        <taxon>Viridiplantae</taxon>
        <taxon>Streptophyta</taxon>
        <taxon>Embryophyta</taxon>
        <taxon>Tracheophyta</taxon>
        <taxon>Spermatophyta</taxon>
        <taxon>Magnoliopsida</taxon>
        <taxon>Ranunculales</taxon>
        <taxon>Menispermaceae</taxon>
        <taxon>Menispermoideae</taxon>
        <taxon>Cissampelideae</taxon>
        <taxon>Stephania</taxon>
    </lineage>
</organism>
<sequence length="75" mass="8788">MRFTNSAVACCVYFKLSLSYFLKKIILSYIQEIFIFQWTLLAFSLFQILANKYPCSNKFYKGLTLHVVILCIFVA</sequence>
<comment type="caution">
    <text evidence="2">The sequence shown here is derived from an EMBL/GenBank/DDBJ whole genome shotgun (WGS) entry which is preliminary data.</text>
</comment>
<keyword evidence="1" id="KW-1133">Transmembrane helix</keyword>
<proteinExistence type="predicted"/>
<keyword evidence="1" id="KW-0472">Membrane</keyword>
<gene>
    <name evidence="2" type="ORF">Syun_012764</name>
</gene>
<protein>
    <submittedName>
        <fullName evidence="2">Uncharacterized protein</fullName>
    </submittedName>
</protein>
<dbReference type="EMBL" id="JBBNAF010000005">
    <property type="protein sequence ID" value="KAK9143364.1"/>
    <property type="molecule type" value="Genomic_DNA"/>
</dbReference>
<keyword evidence="3" id="KW-1185">Reference proteome</keyword>
<reference evidence="2 3" key="1">
    <citation type="submission" date="2024-01" db="EMBL/GenBank/DDBJ databases">
        <title>Genome assemblies of Stephania.</title>
        <authorList>
            <person name="Yang L."/>
        </authorList>
    </citation>
    <scope>NUCLEOTIDE SEQUENCE [LARGE SCALE GENOMIC DNA]</scope>
    <source>
        <strain evidence="2">YNDBR</strain>
        <tissue evidence="2">Leaf</tissue>
    </source>
</reference>
<feature type="transmembrane region" description="Helical" evidence="1">
    <location>
        <begin position="29"/>
        <end position="50"/>
    </location>
</feature>
<evidence type="ECO:0000313" key="2">
    <source>
        <dbReference type="EMBL" id="KAK9143364.1"/>
    </source>
</evidence>
<dbReference type="AlphaFoldDB" id="A0AAP0PHV5"/>
<evidence type="ECO:0000313" key="3">
    <source>
        <dbReference type="Proteomes" id="UP001420932"/>
    </source>
</evidence>
<keyword evidence="1" id="KW-0812">Transmembrane</keyword>
<dbReference type="Proteomes" id="UP001420932">
    <property type="component" value="Unassembled WGS sequence"/>
</dbReference>
<evidence type="ECO:0000256" key="1">
    <source>
        <dbReference type="SAM" id="Phobius"/>
    </source>
</evidence>
<accession>A0AAP0PHV5</accession>
<name>A0AAP0PHV5_9MAGN</name>